<dbReference type="Proteomes" id="UP000765507">
    <property type="component" value="Unassembled WGS sequence"/>
</dbReference>
<evidence type="ECO:0000256" key="7">
    <source>
        <dbReference type="SAM" id="MobiDB-lite"/>
    </source>
</evidence>
<feature type="non-terminal residue" evidence="8">
    <location>
        <position position="282"/>
    </location>
</feature>
<feature type="compositionally biased region" description="Basic residues" evidence="7">
    <location>
        <begin position="263"/>
        <end position="272"/>
    </location>
</feature>
<dbReference type="GO" id="GO:0030178">
    <property type="term" value="P:negative regulation of Wnt signaling pathway"/>
    <property type="evidence" value="ECO:0007669"/>
    <property type="project" value="TreeGrafter"/>
</dbReference>
<sequence length="282" mass="30861">LQVPECSAVSKMAALTGGCGGNVSDSESSSAEDLARFREAAWDPAGQRSAVVPPEPGSGGFGKDKLLPVQPSLRQKVNDHDKDGNELQTTPEFRVHVAKKLGAMLDSYITVWEDSSGPAQTSMQTADSEDDGFRLFSSSVPGDCGKSKPPLLARRRQPSSSSELDSDQEWQRYQEAAVSAADILKQSAFSVMPPDSSQVHKQECTEHNQKKKKKRKKKARGEHNSEQKTAGCGQISNKTLWSIDGECKRLEGRCTEDTTLPRVVKKKKKKITRKEVNDDSTL</sequence>
<dbReference type="GO" id="GO:0005635">
    <property type="term" value="C:nuclear envelope"/>
    <property type="evidence" value="ECO:0007669"/>
    <property type="project" value="UniProtKB-SubCell"/>
</dbReference>
<name>A0A8T1SK56_CHESE</name>
<evidence type="ECO:0000256" key="1">
    <source>
        <dbReference type="ARBA" id="ARBA00004259"/>
    </source>
</evidence>
<dbReference type="PANTHER" id="PTHR14482">
    <property type="entry name" value="CHROMOSOME 12 ORF 43 HOMOLOG"/>
    <property type="match status" value="1"/>
</dbReference>
<proteinExistence type="inferred from homology"/>
<keyword evidence="4" id="KW-0217">Developmental protein</keyword>
<evidence type="ECO:0000313" key="9">
    <source>
        <dbReference type="Proteomes" id="UP000765507"/>
    </source>
</evidence>
<keyword evidence="6" id="KW-0539">Nucleus</keyword>
<dbReference type="OrthoDB" id="10053459at2759"/>
<accession>A0A8T1SK56</accession>
<feature type="compositionally biased region" description="Basic and acidic residues" evidence="7">
    <location>
        <begin position="273"/>
        <end position="282"/>
    </location>
</feature>
<comment type="subcellular location">
    <subcellularLocation>
        <location evidence="1">Nucleus envelope</location>
    </subcellularLocation>
</comment>
<comment type="caution">
    <text evidence="8">The sequence shown here is derived from an EMBL/GenBank/DDBJ whole genome shotgun (WGS) entry which is preliminary data.</text>
</comment>
<dbReference type="GO" id="GO:0016055">
    <property type="term" value="P:Wnt signaling pathway"/>
    <property type="evidence" value="ECO:0007669"/>
    <property type="project" value="UniProtKB-KW"/>
</dbReference>
<reference evidence="8 9" key="1">
    <citation type="journal article" date="2020" name="G3 (Bethesda)">
        <title>Draft Genome of the Common Snapping Turtle, Chelydra serpentina, a Model for Phenotypic Plasticity in Reptiles.</title>
        <authorList>
            <person name="Das D."/>
            <person name="Singh S.K."/>
            <person name="Bierstedt J."/>
            <person name="Erickson A."/>
            <person name="Galli G.L.J."/>
            <person name="Crossley D.A. 2nd"/>
            <person name="Rhen T."/>
        </authorList>
    </citation>
    <scope>NUCLEOTIDE SEQUENCE [LARGE SCALE GENOMIC DNA]</scope>
    <source>
        <strain evidence="8">KW</strain>
    </source>
</reference>
<evidence type="ECO:0000256" key="5">
    <source>
        <dbReference type="ARBA" id="ARBA00022687"/>
    </source>
</evidence>
<dbReference type="EMBL" id="JAHGAV010000190">
    <property type="protein sequence ID" value="KAG6929060.1"/>
    <property type="molecule type" value="Genomic_DNA"/>
</dbReference>
<dbReference type="PANTHER" id="PTHR14482:SF0">
    <property type="entry name" value="PROTEIN CUSTOS"/>
    <property type="match status" value="1"/>
</dbReference>
<gene>
    <name evidence="8" type="ORF">G0U57_006565</name>
</gene>
<feature type="region of interest" description="Disordered" evidence="7">
    <location>
        <begin position="116"/>
        <end position="170"/>
    </location>
</feature>
<organism evidence="8 9">
    <name type="scientific">Chelydra serpentina</name>
    <name type="common">Snapping turtle</name>
    <name type="synonym">Testudo serpentina</name>
    <dbReference type="NCBI Taxonomy" id="8475"/>
    <lineage>
        <taxon>Eukaryota</taxon>
        <taxon>Metazoa</taxon>
        <taxon>Chordata</taxon>
        <taxon>Craniata</taxon>
        <taxon>Vertebrata</taxon>
        <taxon>Euteleostomi</taxon>
        <taxon>Archelosauria</taxon>
        <taxon>Testudinata</taxon>
        <taxon>Testudines</taxon>
        <taxon>Cryptodira</taxon>
        <taxon>Durocryptodira</taxon>
        <taxon>Americhelydia</taxon>
        <taxon>Chelydroidea</taxon>
        <taxon>Chelydridae</taxon>
        <taxon>Chelydra</taxon>
    </lineage>
</organism>
<feature type="compositionally biased region" description="Polar residues" evidence="7">
    <location>
        <begin position="117"/>
        <end position="126"/>
    </location>
</feature>
<evidence type="ECO:0000256" key="4">
    <source>
        <dbReference type="ARBA" id="ARBA00022473"/>
    </source>
</evidence>
<evidence type="ECO:0000256" key="2">
    <source>
        <dbReference type="ARBA" id="ARBA00008632"/>
    </source>
</evidence>
<keyword evidence="5" id="KW-0879">Wnt signaling pathway</keyword>
<dbReference type="InterPro" id="IPR026694">
    <property type="entry name" value="CUSTOS"/>
</dbReference>
<feature type="region of interest" description="Disordered" evidence="7">
    <location>
        <begin position="189"/>
        <end position="234"/>
    </location>
</feature>
<dbReference type="AlphaFoldDB" id="A0A8T1SK56"/>
<protein>
    <recommendedName>
        <fullName evidence="3">Protein CUSTOS</fullName>
    </recommendedName>
</protein>
<feature type="region of interest" description="Disordered" evidence="7">
    <location>
        <begin position="16"/>
        <end position="91"/>
    </location>
</feature>
<evidence type="ECO:0000256" key="3">
    <source>
        <dbReference type="ARBA" id="ARBA00013465"/>
    </source>
</evidence>
<feature type="compositionally biased region" description="Basic residues" evidence="7">
    <location>
        <begin position="209"/>
        <end position="220"/>
    </location>
</feature>
<evidence type="ECO:0000313" key="8">
    <source>
        <dbReference type="EMBL" id="KAG6929060.1"/>
    </source>
</evidence>
<comment type="similarity">
    <text evidence="2">Belongs to the CUSTOS family.</text>
</comment>
<feature type="compositionally biased region" description="Basic and acidic residues" evidence="7">
    <location>
        <begin position="198"/>
        <end position="208"/>
    </location>
</feature>
<evidence type="ECO:0000256" key="6">
    <source>
        <dbReference type="ARBA" id="ARBA00023242"/>
    </source>
</evidence>
<feature type="region of interest" description="Disordered" evidence="7">
    <location>
        <begin position="258"/>
        <end position="282"/>
    </location>
</feature>
<keyword evidence="9" id="KW-1185">Reference proteome</keyword>
<dbReference type="Pfam" id="PF23999">
    <property type="entry name" value="CUSTOS"/>
    <property type="match status" value="1"/>
</dbReference>
<dbReference type="GO" id="GO:0060061">
    <property type="term" value="P:Spemann organizer formation"/>
    <property type="evidence" value="ECO:0007669"/>
    <property type="project" value="TreeGrafter"/>
</dbReference>
<feature type="compositionally biased region" description="Basic and acidic residues" evidence="7">
    <location>
        <begin position="76"/>
        <end position="85"/>
    </location>
</feature>